<evidence type="ECO:0000313" key="3">
    <source>
        <dbReference type="Proteomes" id="UP000775872"/>
    </source>
</evidence>
<proteinExistence type="predicted"/>
<sequence>MGRSSTSATNQPHAATVSPGSAEFVALQLGPRALGCNHLPKYQPSLEGNNQKYPALLGFFHQSQSRHSQVCVSILETCKLCVNCLSQATPDGYVFWSSIAKACSHDASSRKKDEWLAGPASSVNYPPFFQAGMEGFSGLSSGAISSTPRAQPSIVAIPKLPGAEQAWGWIDAQRKPFYIDQLHLAAAERDVTIVQKFGVPFTGEGKSKAPKPKSSHGSDATAPLPTGPSHLFARPPGPAMPPHGRSASTPGHLQQEVKPSHYPKPTTDPSTHSSTTQSVSSSGFLDGLLIYLPQPGSSFLPQSQPTNPTATPSGPPVGSKYPSSLPPGLPKTKEVKRKPVKACLPDASDKTSASSVVPGSLEAQKSAPITSQPVTSIEKAIAPAKNPKNVPARDRSNTPSLFFPGQEPSSQRQLASKDMAAGTSSRTVVSTTSAGSASMSRALTPTHSTSITHPCTSDVKADHGVLPANPGHFRTLAVGSSNTLSTVESHGSAAAKAKPPTQFTTSQSHQDLVFLNKATAPQLPKKDLPTAGATTSNWSLHDPLFFNEPVSAPAYAPYTRRAANLPENESGRLDLKLSRGQDSHVVGQVPIDRSFESHKINSAAGTAPVRQPRFVPEETVKRGDLEVGKMHQVKPVYSGFEATKQQASQQTFHQTVNQTVQQSSQQIFNGAMQAGSRTQAKPNSAVEAAKNQPLVQQQQAPTMGGSQWMIAAGFLGLGSKTQKVGQKSSQPDFQQIHSDDKRALDVGIQRQMNTSSSGPGAKSKQSVQHTMQSLSQENYNQSAHQNNPQNFQQQNFQQQNYYQPFTQTIQQDLPQPSKQASRGPPSAEVRKQGVNKVLKGLPNTLASGIYSSFPHRVPGRKSSRLPKSLSRSLLRSIPSGVTGQFPNTLLNNLPAKSTPRIPGKFPME</sequence>
<name>A0A9N9YVQ1_9HYPO</name>
<feature type="region of interest" description="Disordered" evidence="1">
    <location>
        <begin position="888"/>
        <end position="908"/>
    </location>
</feature>
<feature type="region of interest" description="Disordered" evidence="1">
    <location>
        <begin position="201"/>
        <end position="281"/>
    </location>
</feature>
<protein>
    <submittedName>
        <fullName evidence="2">Uncharacterized protein</fullName>
    </submittedName>
</protein>
<dbReference type="EMBL" id="CABFOC020000005">
    <property type="protein sequence ID" value="CAH0044383.1"/>
    <property type="molecule type" value="Genomic_DNA"/>
</dbReference>
<feature type="region of interest" description="Disordered" evidence="1">
    <location>
        <begin position="751"/>
        <end position="787"/>
    </location>
</feature>
<reference evidence="3" key="1">
    <citation type="submission" date="2019-06" db="EMBL/GenBank/DDBJ databases">
        <authorList>
            <person name="Broberg M."/>
        </authorList>
    </citation>
    <scope>NUCLEOTIDE SEQUENCE [LARGE SCALE GENOMIC DNA]</scope>
</reference>
<feature type="compositionally biased region" description="Polar residues" evidence="1">
    <location>
        <begin position="751"/>
        <end position="784"/>
    </location>
</feature>
<feature type="compositionally biased region" description="Low complexity" evidence="1">
    <location>
        <begin position="263"/>
        <end position="281"/>
    </location>
</feature>
<feature type="compositionally biased region" description="Polar residues" evidence="1">
    <location>
        <begin position="295"/>
        <end position="312"/>
    </location>
</feature>
<feature type="region of interest" description="Disordered" evidence="1">
    <location>
        <begin position="295"/>
        <end position="427"/>
    </location>
</feature>
<accession>A0A9N9YVQ1</accession>
<reference evidence="2 3" key="2">
    <citation type="submission" date="2021-10" db="EMBL/GenBank/DDBJ databases">
        <authorList>
            <person name="Piombo E."/>
        </authorList>
    </citation>
    <scope>NUCLEOTIDE SEQUENCE [LARGE SCALE GENOMIC DNA]</scope>
</reference>
<dbReference type="AlphaFoldDB" id="A0A9N9YVQ1"/>
<gene>
    <name evidence="2" type="ORF">CSOL1703_00010125</name>
</gene>
<evidence type="ECO:0000256" key="1">
    <source>
        <dbReference type="SAM" id="MobiDB-lite"/>
    </source>
</evidence>
<keyword evidence="3" id="KW-1185">Reference proteome</keyword>
<comment type="caution">
    <text evidence="2">The sequence shown here is derived from an EMBL/GenBank/DDBJ whole genome shotgun (WGS) entry which is preliminary data.</text>
</comment>
<dbReference type="Proteomes" id="UP000775872">
    <property type="component" value="Unassembled WGS sequence"/>
</dbReference>
<organism evidence="2 3">
    <name type="scientific">Clonostachys solani</name>
    <dbReference type="NCBI Taxonomy" id="160281"/>
    <lineage>
        <taxon>Eukaryota</taxon>
        <taxon>Fungi</taxon>
        <taxon>Dikarya</taxon>
        <taxon>Ascomycota</taxon>
        <taxon>Pezizomycotina</taxon>
        <taxon>Sordariomycetes</taxon>
        <taxon>Hypocreomycetidae</taxon>
        <taxon>Hypocreales</taxon>
        <taxon>Bionectriaceae</taxon>
        <taxon>Clonostachys</taxon>
    </lineage>
</organism>
<dbReference type="OrthoDB" id="5152183at2759"/>
<evidence type="ECO:0000313" key="2">
    <source>
        <dbReference type="EMBL" id="CAH0044383.1"/>
    </source>
</evidence>